<evidence type="ECO:0000259" key="9">
    <source>
        <dbReference type="Pfam" id="PF02866"/>
    </source>
</evidence>
<dbReference type="RefSeq" id="WP_194847721.1">
    <property type="nucleotide sequence ID" value="NZ_JAAEJV010000021.1"/>
</dbReference>
<keyword evidence="4 6" id="KW-0560">Oxidoreductase</keyword>
<feature type="binding site" evidence="6">
    <location>
        <position position="129"/>
    </location>
    <ligand>
        <name>substrate</name>
    </ligand>
</feature>
<evidence type="ECO:0000256" key="3">
    <source>
        <dbReference type="ARBA" id="ARBA00022532"/>
    </source>
</evidence>
<name>A0ABS0AZ76_9BACT</name>
<protein>
    <recommendedName>
        <fullName evidence="2 6">Malate dehydrogenase</fullName>
        <ecNumber evidence="2 6">1.1.1.37</ecNumber>
    </recommendedName>
</protein>
<evidence type="ECO:0000259" key="8">
    <source>
        <dbReference type="Pfam" id="PF00056"/>
    </source>
</evidence>
<dbReference type="InterPro" id="IPR001236">
    <property type="entry name" value="Lactate/malate_DH_N"/>
</dbReference>
<dbReference type="EC" id="1.1.1.37" evidence="2 6"/>
<feature type="binding site" evidence="6">
    <location>
        <position position="110"/>
    </location>
    <ligand>
        <name>NAD(+)</name>
        <dbReference type="ChEBI" id="CHEBI:57540"/>
    </ligand>
</feature>
<feature type="binding site" evidence="6">
    <location>
        <position position="103"/>
    </location>
    <ligand>
        <name>NAD(+)</name>
        <dbReference type="ChEBI" id="CHEBI:57540"/>
    </ligand>
</feature>
<evidence type="ECO:0000256" key="5">
    <source>
        <dbReference type="ARBA" id="ARBA00048313"/>
    </source>
</evidence>
<feature type="binding site" evidence="6">
    <location>
        <position position="96"/>
    </location>
    <ligand>
        <name>substrate</name>
    </ligand>
</feature>
<evidence type="ECO:0000256" key="6">
    <source>
        <dbReference type="HAMAP-Rule" id="MF_01517"/>
    </source>
</evidence>
<dbReference type="SUPFAM" id="SSF51735">
    <property type="entry name" value="NAD(P)-binding Rossmann-fold domains"/>
    <property type="match status" value="1"/>
</dbReference>
<dbReference type="PROSITE" id="PS00068">
    <property type="entry name" value="MDH"/>
    <property type="match status" value="1"/>
</dbReference>
<dbReference type="SUPFAM" id="SSF56327">
    <property type="entry name" value="LDH C-terminal domain-like"/>
    <property type="match status" value="1"/>
</dbReference>
<gene>
    <name evidence="6" type="primary">mdh</name>
    <name evidence="10" type="ORF">NEPTK9_000933</name>
</gene>
<feature type="binding site" evidence="6">
    <location>
        <position position="160"/>
    </location>
    <ligand>
        <name>substrate</name>
    </ligand>
</feature>
<dbReference type="InterPro" id="IPR022383">
    <property type="entry name" value="Lactate/malate_DH_C"/>
</dbReference>
<dbReference type="NCBIfam" id="NF003916">
    <property type="entry name" value="PRK05442.1"/>
    <property type="match status" value="1"/>
</dbReference>
<sequence>MVKRIAVTGGGGQIAYSLLFRIASGELFGKEEPIALHILEIPQSAESLKGVVMELQDCGFPHLKEIKVGSDPEEVFGDVNVAVLVGAKPRGPGMERKDLLSENGKIFVGQGKALNRAAAKDVTVFVVGNPCNTNCLIAMHHAPDIPRERFHAMTRLDQNRAQFQLAKKAGVEIDAVENVAIWGNHSATQVPDFVNATIGGKKVTEVIGDREWLEGEFMETVQKRGAAVIAARGKSSAASAANAILDGVHALFNLGPTFSSCICSDGNPYGIEEGLIFSFPCELASPGLVKIVPDFEITPFLKEKLAATEKELLEERDAVSHLLKGF</sequence>
<dbReference type="PIRSF" id="PIRSF000102">
    <property type="entry name" value="Lac_mal_DH"/>
    <property type="match status" value="1"/>
</dbReference>
<dbReference type="InterPro" id="IPR036291">
    <property type="entry name" value="NAD(P)-bd_dom_sf"/>
</dbReference>
<dbReference type="InterPro" id="IPR015955">
    <property type="entry name" value="Lactate_DH/Glyco_Ohase_4_C"/>
</dbReference>
<evidence type="ECO:0000256" key="1">
    <source>
        <dbReference type="ARBA" id="ARBA00009613"/>
    </source>
</evidence>
<evidence type="ECO:0000256" key="7">
    <source>
        <dbReference type="RuleBase" id="RU000422"/>
    </source>
</evidence>
<evidence type="ECO:0000313" key="11">
    <source>
        <dbReference type="Proteomes" id="UP001194714"/>
    </source>
</evidence>
<comment type="catalytic activity">
    <reaction evidence="5 6 7">
        <text>(S)-malate + NAD(+) = oxaloacetate + NADH + H(+)</text>
        <dbReference type="Rhea" id="RHEA:21432"/>
        <dbReference type="ChEBI" id="CHEBI:15378"/>
        <dbReference type="ChEBI" id="CHEBI:15589"/>
        <dbReference type="ChEBI" id="CHEBI:16452"/>
        <dbReference type="ChEBI" id="CHEBI:57540"/>
        <dbReference type="ChEBI" id="CHEBI:57945"/>
        <dbReference type="EC" id="1.1.1.37"/>
    </reaction>
</comment>
<dbReference type="CDD" id="cd01338">
    <property type="entry name" value="MDH_chloroplast-like"/>
    <property type="match status" value="1"/>
</dbReference>
<proteinExistence type="inferred from homology"/>
<feature type="active site" description="Proton acceptor" evidence="6">
    <location>
        <position position="185"/>
    </location>
</feature>
<dbReference type="EMBL" id="JAAEJV010000021">
    <property type="protein sequence ID" value="MBF5059419.1"/>
    <property type="molecule type" value="Genomic_DNA"/>
</dbReference>
<feature type="binding site" evidence="6">
    <location>
        <position position="90"/>
    </location>
    <ligand>
        <name>substrate</name>
    </ligand>
</feature>
<evidence type="ECO:0000256" key="4">
    <source>
        <dbReference type="ARBA" id="ARBA00023002"/>
    </source>
</evidence>
<dbReference type="GO" id="GO:0030060">
    <property type="term" value="F:L-malate dehydrogenase (NAD+) activity"/>
    <property type="evidence" value="ECO:0007669"/>
    <property type="project" value="UniProtKB-EC"/>
</dbReference>
<feature type="domain" description="Lactate/malate dehydrogenase C-terminal" evidence="9">
    <location>
        <begin position="154"/>
        <end position="319"/>
    </location>
</feature>
<dbReference type="Proteomes" id="UP001194714">
    <property type="component" value="Unassembled WGS sequence"/>
</dbReference>
<feature type="domain" description="Lactate/malate dehydrogenase N-terminal" evidence="8">
    <location>
        <begin position="4"/>
        <end position="148"/>
    </location>
</feature>
<dbReference type="Pfam" id="PF02866">
    <property type="entry name" value="Ldh_1_C"/>
    <property type="match status" value="1"/>
</dbReference>
<keyword evidence="6 7" id="KW-0520">NAD</keyword>
<evidence type="ECO:0000256" key="2">
    <source>
        <dbReference type="ARBA" id="ARBA00012995"/>
    </source>
</evidence>
<dbReference type="Gene3D" id="3.90.110.10">
    <property type="entry name" value="Lactate dehydrogenase/glycoside hydrolase, family 4, C-terminal"/>
    <property type="match status" value="1"/>
</dbReference>
<accession>A0ABS0AZ76</accession>
<organism evidence="10 11">
    <name type="scientific">Candidatus Neptunichlamydia vexilliferae</name>
    <dbReference type="NCBI Taxonomy" id="1651774"/>
    <lineage>
        <taxon>Bacteria</taxon>
        <taxon>Pseudomonadati</taxon>
        <taxon>Chlamydiota</taxon>
        <taxon>Chlamydiia</taxon>
        <taxon>Parachlamydiales</taxon>
        <taxon>Simkaniaceae</taxon>
        <taxon>Candidatus Neptunichlamydia</taxon>
    </lineage>
</organism>
<evidence type="ECO:0000313" key="10">
    <source>
        <dbReference type="EMBL" id="MBF5059419.1"/>
    </source>
</evidence>
<dbReference type="InterPro" id="IPR001252">
    <property type="entry name" value="Malate_DH_AS"/>
</dbReference>
<comment type="function">
    <text evidence="6">Catalyzes the reversible oxidation of malate to oxaloacetate.</text>
</comment>
<dbReference type="InterPro" id="IPR001557">
    <property type="entry name" value="L-lactate/malate_DH"/>
</dbReference>
<keyword evidence="3 6" id="KW-0816">Tricarboxylic acid cycle</keyword>
<dbReference type="InterPro" id="IPR010945">
    <property type="entry name" value="Malate_DH_type2"/>
</dbReference>
<dbReference type="PANTHER" id="PTHR23382">
    <property type="entry name" value="MALATE DEHYDROGENASE"/>
    <property type="match status" value="1"/>
</dbReference>
<comment type="similarity">
    <text evidence="1 6">Belongs to the LDH/MDH superfamily. MDH type 2 family.</text>
</comment>
<comment type="caution">
    <text evidence="10">The sequence shown here is derived from an EMBL/GenBank/DDBJ whole genome shotgun (WGS) entry which is preliminary data.</text>
</comment>
<keyword evidence="11" id="KW-1185">Reference proteome</keyword>
<dbReference type="HAMAP" id="MF_01517">
    <property type="entry name" value="Malate_dehydrog_2"/>
    <property type="match status" value="1"/>
</dbReference>
<feature type="binding site" evidence="6">
    <location>
        <begin position="127"/>
        <end position="129"/>
    </location>
    <ligand>
        <name>NAD(+)</name>
        <dbReference type="ChEBI" id="CHEBI:57540"/>
    </ligand>
</feature>
<reference evidence="10 11" key="1">
    <citation type="submission" date="2020-01" db="EMBL/GenBank/DDBJ databases">
        <title>Draft genome sequence of Cand. Neptunochlamydia vexilliferae K9.</title>
        <authorList>
            <person name="Schulz F."/>
            <person name="Koestlbacher S."/>
            <person name="Wascher F."/>
            <person name="Pizzetti I."/>
            <person name="Horn M."/>
        </authorList>
    </citation>
    <scope>NUCLEOTIDE SEQUENCE [LARGE SCALE GENOMIC DNA]</scope>
    <source>
        <strain evidence="10 11">K9</strain>
    </source>
</reference>
<dbReference type="Gene3D" id="3.40.50.720">
    <property type="entry name" value="NAD(P)-binding Rossmann-like Domain"/>
    <property type="match status" value="1"/>
</dbReference>
<feature type="binding site" evidence="6">
    <location>
        <begin position="9"/>
        <end position="15"/>
    </location>
    <ligand>
        <name>NAD(+)</name>
        <dbReference type="ChEBI" id="CHEBI:57540"/>
    </ligand>
</feature>
<dbReference type="NCBIfam" id="TIGR01759">
    <property type="entry name" value="MalateDH-SF1"/>
    <property type="match status" value="1"/>
</dbReference>
<dbReference type="Pfam" id="PF00056">
    <property type="entry name" value="Ldh_1_N"/>
    <property type="match status" value="1"/>
</dbReference>